<organism evidence="1 2">
    <name type="scientific">Flavobacterium humi</name>
    <dbReference type="NCBI Taxonomy" id="2562683"/>
    <lineage>
        <taxon>Bacteria</taxon>
        <taxon>Pseudomonadati</taxon>
        <taxon>Bacteroidota</taxon>
        <taxon>Flavobacteriia</taxon>
        <taxon>Flavobacteriales</taxon>
        <taxon>Flavobacteriaceae</taxon>
        <taxon>Flavobacterium</taxon>
    </lineage>
</organism>
<dbReference type="InterPro" id="IPR011047">
    <property type="entry name" value="Quinoprotein_ADH-like_sf"/>
</dbReference>
<evidence type="ECO:0000313" key="1">
    <source>
        <dbReference type="EMBL" id="TGD56922.1"/>
    </source>
</evidence>
<comment type="caution">
    <text evidence="1">The sequence shown here is derived from an EMBL/GenBank/DDBJ whole genome shotgun (WGS) entry which is preliminary data.</text>
</comment>
<evidence type="ECO:0008006" key="3">
    <source>
        <dbReference type="Google" id="ProtNLM"/>
    </source>
</evidence>
<dbReference type="EMBL" id="SRLH01000008">
    <property type="protein sequence ID" value="TGD56922.1"/>
    <property type="molecule type" value="Genomic_DNA"/>
</dbReference>
<protein>
    <recommendedName>
        <fullName evidence="3">T9SS C-terminal target domain-containing protein</fullName>
    </recommendedName>
</protein>
<dbReference type="SUPFAM" id="SSF50998">
    <property type="entry name" value="Quinoprotein alcohol dehydrogenase-like"/>
    <property type="match status" value="1"/>
</dbReference>
<reference evidence="1 2" key="1">
    <citation type="submission" date="2019-04" db="EMBL/GenBank/DDBJ databases">
        <title>Flavobacterium sp. strain DS2-A Genome sequencing and assembly.</title>
        <authorList>
            <person name="Kim I."/>
        </authorList>
    </citation>
    <scope>NUCLEOTIDE SEQUENCE [LARGE SCALE GENOMIC DNA]</scope>
    <source>
        <strain evidence="1 2">DS2-A</strain>
    </source>
</reference>
<keyword evidence="2" id="KW-1185">Reference proteome</keyword>
<dbReference type="Proteomes" id="UP000297407">
    <property type="component" value="Unassembled WGS sequence"/>
</dbReference>
<proteinExistence type="predicted"/>
<sequence length="188" mass="20396">MTWEKCFGGTSEERLRHTQFGRSNVIRTFDNKFVIAGNSVSTNGDITDSNGGRDCWIVKFDGDGNLVWQKSYGGSDQDQANKVIETSDHGYLVIGSTNSVDGDVTNNKGGDDVWVLKLDVAGNLQWQKTYGGSGTDIGGSACQDGNSYVITGATSSNNIDVSGNHSVAFYDVWTFKIDLNGNMLWENV</sequence>
<dbReference type="RefSeq" id="WP_136937711.1">
    <property type="nucleotide sequence ID" value="NZ_SRLH01000008.1"/>
</dbReference>
<dbReference type="PANTHER" id="PTHR42754">
    <property type="entry name" value="ENDOGLUCANASE"/>
    <property type="match status" value="1"/>
</dbReference>
<dbReference type="PANTHER" id="PTHR42754:SF1">
    <property type="entry name" value="LIPOPROTEIN"/>
    <property type="match status" value="1"/>
</dbReference>
<name>A0A4Z0L7F2_9FLAO</name>
<evidence type="ECO:0000313" key="2">
    <source>
        <dbReference type="Proteomes" id="UP000297407"/>
    </source>
</evidence>
<gene>
    <name evidence="1" type="ORF">E4635_14095</name>
</gene>
<accession>A0A4Z0L7F2</accession>
<dbReference type="AlphaFoldDB" id="A0A4Z0L7F2"/>
<dbReference type="OrthoDB" id="9811934at2"/>